<keyword evidence="3 9" id="KW-1133">Transmembrane helix</keyword>
<keyword evidence="13" id="KW-1185">Reference proteome</keyword>
<dbReference type="OrthoDB" id="5675566at2"/>
<comment type="subcellular location">
    <subcellularLocation>
        <location evidence="1">Membrane</location>
        <topology evidence="1">Multi-pass membrane protein</topology>
    </subcellularLocation>
</comment>
<dbReference type="FunFam" id="1.10.287.950:FF:000001">
    <property type="entry name" value="Methyl-accepting chemotaxis sensory transducer"/>
    <property type="match status" value="1"/>
</dbReference>
<dbReference type="SUPFAM" id="SSF58104">
    <property type="entry name" value="Methyl-accepting chemotaxis protein (MCP) signaling domain"/>
    <property type="match status" value="1"/>
</dbReference>
<dbReference type="GO" id="GO:0006935">
    <property type="term" value="P:chemotaxis"/>
    <property type="evidence" value="ECO:0007669"/>
    <property type="project" value="InterPro"/>
</dbReference>
<organism evidence="12 13">
    <name type="scientific">Marinobacter persicus</name>
    <dbReference type="NCBI Taxonomy" id="930118"/>
    <lineage>
        <taxon>Bacteria</taxon>
        <taxon>Pseudomonadati</taxon>
        <taxon>Pseudomonadota</taxon>
        <taxon>Gammaproteobacteria</taxon>
        <taxon>Pseudomonadales</taxon>
        <taxon>Marinobacteraceae</taxon>
        <taxon>Marinobacter</taxon>
    </lineage>
</organism>
<sequence length="532" mass="57843">MRINEPVTQREVPVEPGANILSTTNPKGQITHVNDEFLEICGYTREELIGQPHNIIRHPDMPRAAYEQMWQQLKAGEPWLGAVKNRCKNGDHYWVRAYAIPITNSQGELIELQSIRTRLEPKAKDRAEKLYAKLRESQPKKGPVEPARLPRTLPLTARLMIALALVFTASSIAHGATESVGASVAIWLLSLAAGGGAIYKLLAPFRKCVRRARAIVDDTVAERILVNGNGDVASLDLVITEQAAELDSVVKRMDDLINELKLDVTKTTRRSSDASEAVKEQSSATDTIASASEEMSVTSSEVASNATDMLEQVRMAHDGVSRGQSITHETRSSMDSLSTELAEASKRVGELTEASKGVTDALNTIGEITEQTNLLALNASIEAARAGEAGRGFAVVADEVRSLALRTQSTTEQITSTLSRFRQVVDNATASMDRCDSYARKTVEDAAASEETLEELVGYIDQISSACDSVSSAAEQQHQASSEISNRIVSINDLGDSATNLMTEAQDSIHHLEEQIVEVAALVDRLKGRKEI</sequence>
<dbReference type="SMART" id="SM00283">
    <property type="entry name" value="MA"/>
    <property type="match status" value="1"/>
</dbReference>
<dbReference type="NCBIfam" id="TIGR00229">
    <property type="entry name" value="sensory_box"/>
    <property type="match status" value="1"/>
</dbReference>
<feature type="domain" description="Methyl-accepting transducer" evidence="10">
    <location>
        <begin position="256"/>
        <end position="492"/>
    </location>
</feature>
<evidence type="ECO:0000259" key="10">
    <source>
        <dbReference type="PROSITE" id="PS50111"/>
    </source>
</evidence>
<dbReference type="SMART" id="SM00091">
    <property type="entry name" value="PAS"/>
    <property type="match status" value="1"/>
</dbReference>
<name>A0A1I3XV97_9GAMM</name>
<dbReference type="InterPro" id="IPR004089">
    <property type="entry name" value="MCPsignal_dom"/>
</dbReference>
<dbReference type="InterPro" id="IPR000014">
    <property type="entry name" value="PAS"/>
</dbReference>
<dbReference type="InterPro" id="IPR035965">
    <property type="entry name" value="PAS-like_dom_sf"/>
</dbReference>
<proteinExistence type="inferred from homology"/>
<keyword evidence="4 9" id="KW-0472">Membrane</keyword>
<dbReference type="GO" id="GO:0004888">
    <property type="term" value="F:transmembrane signaling receptor activity"/>
    <property type="evidence" value="ECO:0007669"/>
    <property type="project" value="InterPro"/>
</dbReference>
<evidence type="ECO:0000256" key="3">
    <source>
        <dbReference type="ARBA" id="ARBA00022989"/>
    </source>
</evidence>
<evidence type="ECO:0000256" key="8">
    <source>
        <dbReference type="SAM" id="MobiDB-lite"/>
    </source>
</evidence>
<dbReference type="InterPro" id="IPR004090">
    <property type="entry name" value="Chemotax_Me-accpt_rcpt"/>
</dbReference>
<dbReference type="CDD" id="cd00130">
    <property type="entry name" value="PAS"/>
    <property type="match status" value="1"/>
</dbReference>
<evidence type="ECO:0000256" key="5">
    <source>
        <dbReference type="ARBA" id="ARBA00023224"/>
    </source>
</evidence>
<reference evidence="12 13" key="1">
    <citation type="submission" date="2016-10" db="EMBL/GenBank/DDBJ databases">
        <authorList>
            <person name="de Groot N.N."/>
        </authorList>
    </citation>
    <scope>NUCLEOTIDE SEQUENCE [LARGE SCALE GENOMIC DNA]</scope>
    <source>
        <strain evidence="12 13">IBRC-M 10445</strain>
    </source>
</reference>
<dbReference type="Gene3D" id="3.30.450.20">
    <property type="entry name" value="PAS domain"/>
    <property type="match status" value="1"/>
</dbReference>
<accession>A0A1I3XV97</accession>
<dbReference type="RefSeq" id="WP_091706402.1">
    <property type="nucleotide sequence ID" value="NZ_BMYN01000008.1"/>
</dbReference>
<dbReference type="InterPro" id="IPR013655">
    <property type="entry name" value="PAS_fold_3"/>
</dbReference>
<feature type="transmembrane region" description="Helical" evidence="9">
    <location>
        <begin position="155"/>
        <end position="176"/>
    </location>
</feature>
<protein>
    <submittedName>
        <fullName evidence="12">Methyl-accepting chemotaxis sensory transducer with Pas/Pac sensor</fullName>
    </submittedName>
</protein>
<evidence type="ECO:0000259" key="11">
    <source>
        <dbReference type="PROSITE" id="PS50112"/>
    </source>
</evidence>
<feature type="compositionally biased region" description="Polar residues" evidence="8">
    <location>
        <begin position="280"/>
        <end position="300"/>
    </location>
</feature>
<gene>
    <name evidence="12" type="ORF">SAMN05216429_112142</name>
</gene>
<dbReference type="Proteomes" id="UP000199445">
    <property type="component" value="Unassembled WGS sequence"/>
</dbReference>
<feature type="transmembrane region" description="Helical" evidence="9">
    <location>
        <begin position="182"/>
        <end position="203"/>
    </location>
</feature>
<dbReference type="Pfam" id="PF08447">
    <property type="entry name" value="PAS_3"/>
    <property type="match status" value="1"/>
</dbReference>
<keyword evidence="5 7" id="KW-0807">Transducer</keyword>
<dbReference type="PROSITE" id="PS50111">
    <property type="entry name" value="CHEMOTAXIS_TRANSDUC_2"/>
    <property type="match status" value="1"/>
</dbReference>
<dbReference type="Gene3D" id="1.10.287.950">
    <property type="entry name" value="Methyl-accepting chemotaxis protein"/>
    <property type="match status" value="1"/>
</dbReference>
<dbReference type="PANTHER" id="PTHR32089">
    <property type="entry name" value="METHYL-ACCEPTING CHEMOTAXIS PROTEIN MCPB"/>
    <property type="match status" value="1"/>
</dbReference>
<dbReference type="PROSITE" id="PS50112">
    <property type="entry name" value="PAS"/>
    <property type="match status" value="1"/>
</dbReference>
<evidence type="ECO:0000256" key="7">
    <source>
        <dbReference type="PROSITE-ProRule" id="PRU00284"/>
    </source>
</evidence>
<dbReference type="PRINTS" id="PR00260">
    <property type="entry name" value="CHEMTRNSDUCR"/>
</dbReference>
<evidence type="ECO:0000256" key="1">
    <source>
        <dbReference type="ARBA" id="ARBA00004141"/>
    </source>
</evidence>
<feature type="compositionally biased region" description="Basic and acidic residues" evidence="8">
    <location>
        <begin position="268"/>
        <end position="279"/>
    </location>
</feature>
<feature type="domain" description="PAS" evidence="11">
    <location>
        <begin position="25"/>
        <end position="76"/>
    </location>
</feature>
<dbReference type="PANTHER" id="PTHR32089:SF74">
    <property type="entry name" value="METHYL-ACCEPTING CHEMOTAXIS PROTEIN AER"/>
    <property type="match status" value="1"/>
</dbReference>
<dbReference type="Pfam" id="PF00015">
    <property type="entry name" value="MCPsignal"/>
    <property type="match status" value="1"/>
</dbReference>
<dbReference type="GO" id="GO:0007165">
    <property type="term" value="P:signal transduction"/>
    <property type="evidence" value="ECO:0007669"/>
    <property type="project" value="UniProtKB-KW"/>
</dbReference>
<evidence type="ECO:0000313" key="13">
    <source>
        <dbReference type="Proteomes" id="UP000199445"/>
    </source>
</evidence>
<comment type="similarity">
    <text evidence="6">Belongs to the methyl-accepting chemotaxis (MCP) protein family.</text>
</comment>
<dbReference type="EMBL" id="FOSC01000012">
    <property type="protein sequence ID" value="SFK23199.1"/>
    <property type="molecule type" value="Genomic_DNA"/>
</dbReference>
<dbReference type="AlphaFoldDB" id="A0A1I3XV97"/>
<evidence type="ECO:0000256" key="2">
    <source>
        <dbReference type="ARBA" id="ARBA00022692"/>
    </source>
</evidence>
<evidence type="ECO:0000256" key="4">
    <source>
        <dbReference type="ARBA" id="ARBA00023136"/>
    </source>
</evidence>
<dbReference type="GO" id="GO:0016020">
    <property type="term" value="C:membrane"/>
    <property type="evidence" value="ECO:0007669"/>
    <property type="project" value="UniProtKB-SubCell"/>
</dbReference>
<evidence type="ECO:0000256" key="9">
    <source>
        <dbReference type="SAM" id="Phobius"/>
    </source>
</evidence>
<evidence type="ECO:0000313" key="12">
    <source>
        <dbReference type="EMBL" id="SFK23199.1"/>
    </source>
</evidence>
<keyword evidence="2 9" id="KW-0812">Transmembrane</keyword>
<dbReference type="SUPFAM" id="SSF55785">
    <property type="entry name" value="PYP-like sensor domain (PAS domain)"/>
    <property type="match status" value="1"/>
</dbReference>
<evidence type="ECO:0000256" key="6">
    <source>
        <dbReference type="ARBA" id="ARBA00029447"/>
    </source>
</evidence>
<feature type="region of interest" description="Disordered" evidence="8">
    <location>
        <begin position="268"/>
        <end position="300"/>
    </location>
</feature>